<dbReference type="AlphaFoldDB" id="A0A316F3S5"/>
<protein>
    <submittedName>
        <fullName evidence="1">Uncharacterized protein</fullName>
    </submittedName>
</protein>
<sequence length="55" mass="5755">MICNRLQPSSLGIGTMATMNGCLTQPAVCKMYASTGCASRTCALLVLPFAEPDES</sequence>
<name>A0A316F3S5_9BURK</name>
<keyword evidence="2" id="KW-1185">Reference proteome</keyword>
<dbReference type="EMBL" id="QGGT01000001">
    <property type="protein sequence ID" value="PWK38243.1"/>
    <property type="molecule type" value="Genomic_DNA"/>
</dbReference>
<dbReference type="Proteomes" id="UP000245754">
    <property type="component" value="Unassembled WGS sequence"/>
</dbReference>
<evidence type="ECO:0000313" key="2">
    <source>
        <dbReference type="Proteomes" id="UP000245754"/>
    </source>
</evidence>
<comment type="caution">
    <text evidence="1">The sequence shown here is derived from an EMBL/GenBank/DDBJ whole genome shotgun (WGS) entry which is preliminary data.</text>
</comment>
<organism evidence="1 2">
    <name type="scientific">Cupriavidus plantarum</name>
    <dbReference type="NCBI Taxonomy" id="942865"/>
    <lineage>
        <taxon>Bacteria</taxon>
        <taxon>Pseudomonadati</taxon>
        <taxon>Pseudomonadota</taxon>
        <taxon>Betaproteobacteria</taxon>
        <taxon>Burkholderiales</taxon>
        <taxon>Burkholderiaceae</taxon>
        <taxon>Cupriavidus</taxon>
    </lineage>
</organism>
<evidence type="ECO:0000313" key="1">
    <source>
        <dbReference type="EMBL" id="PWK38243.1"/>
    </source>
</evidence>
<gene>
    <name evidence="1" type="ORF">C7419_1012136</name>
</gene>
<proteinExistence type="predicted"/>
<accession>A0A316F3S5</accession>
<reference evidence="1 2" key="1">
    <citation type="submission" date="2018-05" db="EMBL/GenBank/DDBJ databases">
        <title>Genomic Encyclopedia of Type Strains, Phase IV (KMG-V): Genome sequencing to study the core and pangenomes of soil and plant-associated prokaryotes.</title>
        <authorList>
            <person name="Whitman W."/>
        </authorList>
    </citation>
    <scope>NUCLEOTIDE SEQUENCE [LARGE SCALE GENOMIC DNA]</scope>
    <source>
        <strain evidence="1 2">SLV-132</strain>
    </source>
</reference>